<dbReference type="Proteomes" id="UP001160625">
    <property type="component" value="Unassembled WGS sequence"/>
</dbReference>
<keyword evidence="3" id="KW-1185">Reference proteome</keyword>
<evidence type="ECO:0000313" key="3">
    <source>
        <dbReference type="Proteomes" id="UP001160625"/>
    </source>
</evidence>
<comment type="caution">
    <text evidence="2">The sequence shown here is derived from an EMBL/GenBank/DDBJ whole genome shotgun (WGS) entry which is preliminary data.</text>
</comment>
<name>A0ABT6MYG4_9SPHN</name>
<dbReference type="RefSeq" id="WP_281043418.1">
    <property type="nucleotide sequence ID" value="NZ_JARYGZ010000001.1"/>
</dbReference>
<organism evidence="2 3">
    <name type="scientific">Sphingomonas oryzagri</name>
    <dbReference type="NCBI Taxonomy" id="3042314"/>
    <lineage>
        <taxon>Bacteria</taxon>
        <taxon>Pseudomonadati</taxon>
        <taxon>Pseudomonadota</taxon>
        <taxon>Alphaproteobacteria</taxon>
        <taxon>Sphingomonadales</taxon>
        <taxon>Sphingomonadaceae</taxon>
        <taxon>Sphingomonas</taxon>
    </lineage>
</organism>
<accession>A0ABT6MYG4</accession>
<gene>
    <name evidence="2" type="ORF">QGN17_05100</name>
</gene>
<feature type="region of interest" description="Disordered" evidence="1">
    <location>
        <begin position="1"/>
        <end position="23"/>
    </location>
</feature>
<dbReference type="EMBL" id="JARYGZ010000001">
    <property type="protein sequence ID" value="MDH7638099.1"/>
    <property type="molecule type" value="Genomic_DNA"/>
</dbReference>
<reference evidence="2" key="1">
    <citation type="submission" date="2023-04" db="EMBL/GenBank/DDBJ databases">
        <title>Sphingomonas sp. MAHUQ-71 isolated from rice field.</title>
        <authorList>
            <person name="Huq M.A."/>
        </authorList>
    </citation>
    <scope>NUCLEOTIDE SEQUENCE</scope>
    <source>
        <strain evidence="2">MAHUQ-71</strain>
    </source>
</reference>
<protein>
    <submittedName>
        <fullName evidence="2">Uncharacterized protein</fullName>
    </submittedName>
</protein>
<sequence length="374" mass="41632">MSRRKDRSARAPFDPSLAGPPSRYSPAFGNAELERFEGLVKLRLGHARFGSILLPELMFVQRGGWHFYQPSFFGPPILGFNIEPGLHVARFSIDVGGPRETDPTRVIVEIRSDGFVRGYVDGAQLYRCIVEAPSRLLRYASGKCLQRDDEDFDIHLSHITNPAAYAAIRTSGELRSSRWNLQGTRELVNVAYVYLTSLPAVRSEEDLRRIAMSSDGAINFQTTSSRPREETLKLTVYRESTKGRTARLPVSVASDLLAPPHLLIHRPLGDLPYYEVVGPEIYRIGVQPGMALAYANGAATIDPGSLKRFSYVVVGDAATLAGLAAPYDEEETREVVHVETLDAGLDLFDFWQARQNSDQVSDRTPEPRFLSPPR</sequence>
<evidence type="ECO:0000313" key="2">
    <source>
        <dbReference type="EMBL" id="MDH7638099.1"/>
    </source>
</evidence>
<evidence type="ECO:0000256" key="1">
    <source>
        <dbReference type="SAM" id="MobiDB-lite"/>
    </source>
</evidence>
<proteinExistence type="predicted"/>